<proteinExistence type="predicted"/>
<dbReference type="PANTHER" id="PTHR45947">
    <property type="entry name" value="SULFOQUINOVOSYL TRANSFERASE SQD2"/>
    <property type="match status" value="1"/>
</dbReference>
<feature type="compositionally biased region" description="Basic residues" evidence="1">
    <location>
        <begin position="540"/>
        <end position="561"/>
    </location>
</feature>
<evidence type="ECO:0000256" key="1">
    <source>
        <dbReference type="SAM" id="MobiDB-lite"/>
    </source>
</evidence>
<feature type="compositionally biased region" description="Basic residues" evidence="1">
    <location>
        <begin position="518"/>
        <end position="533"/>
    </location>
</feature>
<feature type="domain" description="Glycosyl transferase family 1" evidence="2">
    <location>
        <begin position="214"/>
        <end position="381"/>
    </location>
</feature>
<evidence type="ECO:0000313" key="4">
    <source>
        <dbReference type="Proteomes" id="UP000198538"/>
    </source>
</evidence>
<dbReference type="STRING" id="582692.SAMN05720606_107105"/>
<reference evidence="4" key="1">
    <citation type="submission" date="2016-10" db="EMBL/GenBank/DDBJ databases">
        <authorList>
            <person name="Varghese N."/>
            <person name="Submissions S."/>
        </authorList>
    </citation>
    <scope>NUCLEOTIDE SEQUENCE [LARGE SCALE GENOMIC DNA]</scope>
    <source>
        <strain evidence="4">BL9</strain>
    </source>
</reference>
<dbReference type="CDD" id="cd03801">
    <property type="entry name" value="GT4_PimA-like"/>
    <property type="match status" value="1"/>
</dbReference>
<feature type="compositionally biased region" description="Basic and acidic residues" evidence="1">
    <location>
        <begin position="476"/>
        <end position="487"/>
    </location>
</feature>
<feature type="region of interest" description="Disordered" evidence="1">
    <location>
        <begin position="464"/>
        <end position="561"/>
    </location>
</feature>
<dbReference type="Gene3D" id="3.40.50.2000">
    <property type="entry name" value="Glycogen Phosphorylase B"/>
    <property type="match status" value="2"/>
</dbReference>
<dbReference type="Pfam" id="PF00534">
    <property type="entry name" value="Glycos_transf_1"/>
    <property type="match status" value="1"/>
</dbReference>
<dbReference type="Proteomes" id="UP000198538">
    <property type="component" value="Unassembled WGS sequence"/>
</dbReference>
<evidence type="ECO:0000259" key="2">
    <source>
        <dbReference type="Pfam" id="PF00534"/>
    </source>
</evidence>
<sequence length="561" mass="63201">MHSAPYQLVCCIRGPCAAMAMKPKLMLFSHVCNTRSITGAEKLLLHFMREIGTIFECVLVAPQEGKLTGLARRFGIQVHICNLPMLHGVYTPYQGIAQDAEHLRHTPAFQDALWLIRSHEPDMVLTNTCVNVMPAVAAKSLGIPVIWKITEIIQTNEHTPEAIQMIGRYADWIIGISETAALPFKQAGMSDRVTIIPPTWEPALPAPDRWLHLRERKRKELRFKSSHTCIGYISSFIYDAKGLKPFVDMALKLCETHSRCRFWIIGAPSDKKYYDECVYQVKRSGYARRFTFTTFEENVSLAYSAMDIVVIPSMVKEGFGMTALEGLYFAKPVIAFAQGGLSELMESVGSGAFLAPPGDSDALVTLATTLLNDSELASDTGWRNRTEAEKLYGIETYRVKLHTMVTQWLLRFPGWFTYIQPPSGPVLAWGEGGLRTVMNPDPALIRTLLLPESIVQLLPRSSLPPITVTQQGEGAGKPREEDQRTEPEILVGKRHRKKQVPTSRRKLKELKRTIQTGKKSRSARTRKVKRRHTSGSNLSTRRRSSRNRRRSRTARKGSKSR</sequence>
<dbReference type="AlphaFoldDB" id="A0A1G5HND9"/>
<gene>
    <name evidence="3" type="ORF">SAMN05720606_107105</name>
</gene>
<protein>
    <submittedName>
        <fullName evidence="3">Glycosyl transferases group 1</fullName>
    </submittedName>
</protein>
<dbReference type="PANTHER" id="PTHR45947:SF3">
    <property type="entry name" value="SULFOQUINOVOSYL TRANSFERASE SQD2"/>
    <property type="match status" value="1"/>
</dbReference>
<accession>A0A1G5HND9</accession>
<dbReference type="GO" id="GO:0016758">
    <property type="term" value="F:hexosyltransferase activity"/>
    <property type="evidence" value="ECO:0007669"/>
    <property type="project" value="TreeGrafter"/>
</dbReference>
<organism evidence="3 4">
    <name type="scientific">Paenibacillus polysaccharolyticus</name>
    <dbReference type="NCBI Taxonomy" id="582692"/>
    <lineage>
        <taxon>Bacteria</taxon>
        <taxon>Bacillati</taxon>
        <taxon>Bacillota</taxon>
        <taxon>Bacilli</taxon>
        <taxon>Bacillales</taxon>
        <taxon>Paenibacillaceae</taxon>
        <taxon>Paenibacillus</taxon>
    </lineage>
</organism>
<evidence type="ECO:0000313" key="3">
    <source>
        <dbReference type="EMBL" id="SCY65211.1"/>
    </source>
</evidence>
<dbReference type="EMBL" id="FMVM01000007">
    <property type="protein sequence ID" value="SCY65211.1"/>
    <property type="molecule type" value="Genomic_DNA"/>
</dbReference>
<dbReference type="InterPro" id="IPR001296">
    <property type="entry name" value="Glyco_trans_1"/>
</dbReference>
<keyword evidence="3" id="KW-0808">Transferase</keyword>
<keyword evidence="4" id="KW-1185">Reference proteome</keyword>
<dbReference type="InterPro" id="IPR050194">
    <property type="entry name" value="Glycosyltransferase_grp1"/>
</dbReference>
<name>A0A1G5HND9_9BACL</name>
<feature type="compositionally biased region" description="Basic residues" evidence="1">
    <location>
        <begin position="492"/>
        <end position="509"/>
    </location>
</feature>
<dbReference type="SUPFAM" id="SSF53756">
    <property type="entry name" value="UDP-Glycosyltransferase/glycogen phosphorylase"/>
    <property type="match status" value="1"/>
</dbReference>